<reference evidence="2 3" key="1">
    <citation type="submission" date="2019-11" db="EMBL/GenBank/DDBJ databases">
        <title>Draft genome sequence of Paludibacterium sp. dN18-1.</title>
        <authorList>
            <person name="Im W.-T."/>
        </authorList>
    </citation>
    <scope>NUCLEOTIDE SEQUENCE [LARGE SCALE GENOMIC DNA]</scope>
    <source>
        <strain evidence="3">dN 18-1</strain>
    </source>
</reference>
<accession>A0A844GA39</accession>
<gene>
    <name evidence="2" type="ORF">GKE73_09690</name>
</gene>
<organism evidence="2 3">
    <name type="scientific">Paludibacterium denitrificans</name>
    <dbReference type="NCBI Taxonomy" id="2675226"/>
    <lineage>
        <taxon>Bacteria</taxon>
        <taxon>Pseudomonadati</taxon>
        <taxon>Pseudomonadota</taxon>
        <taxon>Betaproteobacteria</taxon>
        <taxon>Neisseriales</taxon>
        <taxon>Chromobacteriaceae</taxon>
        <taxon>Paludibacterium</taxon>
    </lineage>
</organism>
<keyword evidence="3" id="KW-1185">Reference proteome</keyword>
<evidence type="ECO:0000313" key="3">
    <source>
        <dbReference type="Proteomes" id="UP000446658"/>
    </source>
</evidence>
<protein>
    <submittedName>
        <fullName evidence="2">Uncharacterized protein</fullName>
    </submittedName>
</protein>
<evidence type="ECO:0000256" key="1">
    <source>
        <dbReference type="SAM" id="Coils"/>
    </source>
</evidence>
<keyword evidence="1" id="KW-0175">Coiled coil</keyword>
<dbReference type="EMBL" id="WLYX01000001">
    <property type="protein sequence ID" value="MTD33306.1"/>
    <property type="molecule type" value="Genomic_DNA"/>
</dbReference>
<name>A0A844GA39_9NEIS</name>
<dbReference type="Proteomes" id="UP000446658">
    <property type="component" value="Unassembled WGS sequence"/>
</dbReference>
<proteinExistence type="predicted"/>
<comment type="caution">
    <text evidence="2">The sequence shown here is derived from an EMBL/GenBank/DDBJ whole genome shotgun (WGS) entry which is preliminary data.</text>
</comment>
<evidence type="ECO:0000313" key="2">
    <source>
        <dbReference type="EMBL" id="MTD33306.1"/>
    </source>
</evidence>
<sequence>MMFSGQYEAWIKSMEKPSIAEKVAGNFAAQAALTGFGATAAAVYAPVGVVMLPVLANALANGRYQQRIESEIRRIEQELHQHQDNIKNLTDAQFKFVNEALLTLTQTLEQEKLKYLTAAICKSVVDDKLRHDEASVLSRVIRDISADEIKFLYESFQYHAINFPVGEAQKGRMESERAANFPAEQWLSLEGNHHNRFILTGLLSLGLLIKTDTWVESYRFSPVVAKLLALLKVH</sequence>
<dbReference type="AlphaFoldDB" id="A0A844GA39"/>
<feature type="coiled-coil region" evidence="1">
    <location>
        <begin position="65"/>
        <end position="92"/>
    </location>
</feature>